<feature type="domain" description="Protein kinase" evidence="1">
    <location>
        <begin position="1"/>
        <end position="260"/>
    </location>
</feature>
<dbReference type="Proteomes" id="UP000199629">
    <property type="component" value="Unassembled WGS sequence"/>
</dbReference>
<dbReference type="InterPro" id="IPR008271">
    <property type="entry name" value="Ser/Thr_kinase_AS"/>
</dbReference>
<evidence type="ECO:0000313" key="2">
    <source>
        <dbReference type="EMBL" id="SCF32945.1"/>
    </source>
</evidence>
<dbReference type="Pfam" id="PF00069">
    <property type="entry name" value="Pkinase"/>
    <property type="match status" value="1"/>
</dbReference>
<evidence type="ECO:0000313" key="3">
    <source>
        <dbReference type="Proteomes" id="UP000199629"/>
    </source>
</evidence>
<evidence type="ECO:0000259" key="1">
    <source>
        <dbReference type="PROSITE" id="PS50011"/>
    </source>
</evidence>
<dbReference type="PANTHER" id="PTHR24348">
    <property type="entry name" value="SERINE/THREONINE-PROTEIN KINASE UNC-51-RELATED"/>
    <property type="match status" value="1"/>
</dbReference>
<dbReference type="CDD" id="cd14014">
    <property type="entry name" value="STKc_PknB_like"/>
    <property type="match status" value="1"/>
</dbReference>
<accession>A0A1C4ZJ86</accession>
<dbReference type="EMBL" id="FMCS01000015">
    <property type="protein sequence ID" value="SCF32945.1"/>
    <property type="molecule type" value="Genomic_DNA"/>
</dbReference>
<reference evidence="3" key="1">
    <citation type="submission" date="2016-06" db="EMBL/GenBank/DDBJ databases">
        <authorList>
            <person name="Varghese N."/>
            <person name="Submissions Spin"/>
        </authorList>
    </citation>
    <scope>NUCLEOTIDE SEQUENCE [LARGE SCALE GENOMIC DNA]</scope>
    <source>
        <strain evidence="3">DSM 45246</strain>
    </source>
</reference>
<dbReference type="PROSITE" id="PS50011">
    <property type="entry name" value="PROTEIN_KINASE_DOM"/>
    <property type="match status" value="1"/>
</dbReference>
<proteinExistence type="predicted"/>
<name>A0A1C4ZJ86_9ACTN</name>
<dbReference type="InterPro" id="IPR011009">
    <property type="entry name" value="Kinase-like_dom_sf"/>
</dbReference>
<dbReference type="InterPro" id="IPR000719">
    <property type="entry name" value="Prot_kinase_dom"/>
</dbReference>
<gene>
    <name evidence="2" type="ORF">GA0070214_11551</name>
</gene>
<keyword evidence="2" id="KW-0418">Kinase</keyword>
<keyword evidence="2" id="KW-0808">Transferase</keyword>
<keyword evidence="3" id="KW-1185">Reference proteome</keyword>
<organism evidence="2 3">
    <name type="scientific">Micromonospora chaiyaphumensis</name>
    <dbReference type="NCBI Taxonomy" id="307119"/>
    <lineage>
        <taxon>Bacteria</taxon>
        <taxon>Bacillati</taxon>
        <taxon>Actinomycetota</taxon>
        <taxon>Actinomycetes</taxon>
        <taxon>Micromonosporales</taxon>
        <taxon>Micromonosporaceae</taxon>
        <taxon>Micromonospora</taxon>
    </lineage>
</organism>
<dbReference type="SUPFAM" id="SSF56112">
    <property type="entry name" value="Protein kinase-like (PK-like)"/>
    <property type="match status" value="1"/>
</dbReference>
<dbReference type="GO" id="GO:0005737">
    <property type="term" value="C:cytoplasm"/>
    <property type="evidence" value="ECO:0007669"/>
    <property type="project" value="TreeGrafter"/>
</dbReference>
<dbReference type="Gene3D" id="3.30.200.20">
    <property type="entry name" value="Phosphorylase Kinase, domain 1"/>
    <property type="match status" value="1"/>
</dbReference>
<dbReference type="GO" id="GO:0005524">
    <property type="term" value="F:ATP binding"/>
    <property type="evidence" value="ECO:0007669"/>
    <property type="project" value="InterPro"/>
</dbReference>
<dbReference type="GO" id="GO:0004674">
    <property type="term" value="F:protein serine/threonine kinase activity"/>
    <property type="evidence" value="ECO:0007669"/>
    <property type="project" value="UniProtKB-KW"/>
</dbReference>
<dbReference type="AlphaFoldDB" id="A0A1C4ZJ86"/>
<keyword evidence="2" id="KW-0723">Serine/threonine-protein kinase</keyword>
<dbReference type="Gene3D" id="1.10.510.10">
    <property type="entry name" value="Transferase(Phosphotransferase) domain 1"/>
    <property type="match status" value="1"/>
</dbReference>
<dbReference type="PROSITE" id="PS00108">
    <property type="entry name" value="PROTEIN_KINASE_ST"/>
    <property type="match status" value="1"/>
</dbReference>
<protein>
    <submittedName>
        <fullName evidence="2">Serine/threonine protein kinase</fullName>
    </submittedName>
</protein>
<sequence length="326" mass="36415">MGEVWRAHDRLLGRDVAMKFIGERELRETPGAEAILRDEARAGGSLLGHPQIVSVLDLLEVDTALHQGPALVMEYVEGCNLAEWIVRYVPKLDEYTRQVLGLFISLEIIQAIQAAHRRDILHRDIKPLNILLSTDGRVKVADFGLARVVEAITRTHTVKARQTPLYAAPEQWREEKLDKSTDVYQLAATLYHLIAGRPANEGQGLWGLYRWHEIGKVVPLKEREPTLVPEVADVITNGLKEKGEDRPSLWSMFDPISTALMKPCRLEIDATGCTDEQVAEIVKVTDFEEEMLREPGKRFPFPNPLEAAQEAIAAVLLGGKSAISPP</sequence>
<dbReference type="SMART" id="SM00220">
    <property type="entry name" value="S_TKc"/>
    <property type="match status" value="1"/>
</dbReference>
<dbReference type="InterPro" id="IPR045269">
    <property type="entry name" value="Atg1-like"/>
</dbReference>